<reference evidence="2" key="1">
    <citation type="submission" date="2017-08" db="EMBL/GenBank/DDBJ databases">
        <authorList>
            <person name="Cuomo C."/>
            <person name="Billmyre B."/>
            <person name="Heitman J."/>
        </authorList>
    </citation>
    <scope>NUCLEOTIDE SEQUENCE</scope>
    <source>
        <strain evidence="2">CBS 12478</strain>
    </source>
</reference>
<proteinExistence type="predicted"/>
<organism evidence="2 3">
    <name type="scientific">Kwoniella shandongensis</name>
    <dbReference type="NCBI Taxonomy" id="1734106"/>
    <lineage>
        <taxon>Eukaryota</taxon>
        <taxon>Fungi</taxon>
        <taxon>Dikarya</taxon>
        <taxon>Basidiomycota</taxon>
        <taxon>Agaricomycotina</taxon>
        <taxon>Tremellomycetes</taxon>
        <taxon>Tremellales</taxon>
        <taxon>Cryptococcaceae</taxon>
        <taxon>Kwoniella</taxon>
    </lineage>
</organism>
<feature type="compositionally biased region" description="Polar residues" evidence="1">
    <location>
        <begin position="347"/>
        <end position="359"/>
    </location>
</feature>
<reference evidence="2" key="2">
    <citation type="submission" date="2024-01" db="EMBL/GenBank/DDBJ databases">
        <title>Comparative genomics of Cryptococcus and Kwoniella reveals pathogenesis evolution and contrasting modes of karyotype evolution via chromosome fusion or intercentromeric recombination.</title>
        <authorList>
            <person name="Coelho M.A."/>
            <person name="David-Palma M."/>
            <person name="Shea T."/>
            <person name="Bowers K."/>
            <person name="McGinley-Smith S."/>
            <person name="Mohammad A.W."/>
            <person name="Gnirke A."/>
            <person name="Yurkov A.M."/>
            <person name="Nowrousian M."/>
            <person name="Sun S."/>
            <person name="Cuomo C.A."/>
            <person name="Heitman J."/>
        </authorList>
    </citation>
    <scope>NUCLEOTIDE SEQUENCE</scope>
    <source>
        <strain evidence="2">CBS 12478</strain>
    </source>
</reference>
<protein>
    <submittedName>
        <fullName evidence="2">Uncharacterized protein</fullName>
    </submittedName>
</protein>
<evidence type="ECO:0000313" key="3">
    <source>
        <dbReference type="Proteomes" id="UP000322225"/>
    </source>
</evidence>
<name>A0AAJ8LEG6_9TREE</name>
<dbReference type="Proteomes" id="UP000322225">
    <property type="component" value="Chromosome 1"/>
</dbReference>
<evidence type="ECO:0000256" key="1">
    <source>
        <dbReference type="SAM" id="MobiDB-lite"/>
    </source>
</evidence>
<feature type="region of interest" description="Disordered" evidence="1">
    <location>
        <begin position="332"/>
        <end position="458"/>
    </location>
</feature>
<keyword evidence="3" id="KW-1185">Reference proteome</keyword>
<dbReference type="AlphaFoldDB" id="A0AAJ8LEG6"/>
<dbReference type="KEGG" id="ksn:43587100"/>
<feature type="compositionally biased region" description="Pro residues" evidence="1">
    <location>
        <begin position="371"/>
        <end position="396"/>
    </location>
</feature>
<feature type="region of interest" description="Disordered" evidence="1">
    <location>
        <begin position="1"/>
        <end position="40"/>
    </location>
</feature>
<accession>A0AAJ8LEG6</accession>
<dbReference type="RefSeq" id="XP_065822835.1">
    <property type="nucleotide sequence ID" value="XM_065966763.1"/>
</dbReference>
<sequence length="458" mass="49435">MPRETQGSAREAEMPGGKRKRTPSLKVVLPSPDSLHAKIDGDHEPKRLRLSLKGKVETGLPRETRDALAVVISQFRSERGEHVGIRVETGFAHLGSTSVPSRAQFHLPVPPLPPHFPSHGIYDFCAALHSLLLEVEPKGSASGFSAERWALVQKTPQGGEWFTSAVDPREVEKKKGEGSLLETMAASGTQFVTTVGDTTFTPAFGPTFDSTFASGQGYYSTIQGMHEHTRHKEWQRRTLRRSRVEDTQWTGVGKGKDRETVDDILAENGEMIEELQAWQEVRVRKGVPEELLASLAKLTGNVSPAEMLPASTSKTGLAHELARRFLPVSSPAIRGTLDPRRPHALHDNTTVRPKSSAIQNLGGAPSVVSPHAPPPPKGGPMAPPPAPGYSVPPPHTLPAASRHQPHRSTPPSRPPAPATNWNPAPRPGPVRPGPSNLRQSFGPGTPGVGSTYGMVSRQ</sequence>
<evidence type="ECO:0000313" key="2">
    <source>
        <dbReference type="EMBL" id="WWD15930.1"/>
    </source>
</evidence>
<dbReference type="EMBL" id="CP144051">
    <property type="protein sequence ID" value="WWD15930.1"/>
    <property type="molecule type" value="Genomic_DNA"/>
</dbReference>
<feature type="compositionally biased region" description="Basic and acidic residues" evidence="1">
    <location>
        <begin position="337"/>
        <end position="346"/>
    </location>
</feature>
<dbReference type="GeneID" id="43587100"/>
<gene>
    <name evidence="2" type="ORF">CI109_100354</name>
</gene>